<dbReference type="InterPro" id="IPR036165">
    <property type="entry name" value="YefM-like_sf"/>
</dbReference>
<dbReference type="NCBIfam" id="TIGR01552">
    <property type="entry name" value="phd_fam"/>
    <property type="match status" value="1"/>
</dbReference>
<dbReference type="Pfam" id="PF02604">
    <property type="entry name" value="PhdYeFM_antitox"/>
    <property type="match status" value="1"/>
</dbReference>
<evidence type="ECO:0000256" key="1">
    <source>
        <dbReference type="ARBA" id="ARBA00009981"/>
    </source>
</evidence>
<dbReference type="Proteomes" id="UP000654367">
    <property type="component" value="Unassembled WGS sequence"/>
</dbReference>
<keyword evidence="4" id="KW-1185">Reference proteome</keyword>
<comment type="similarity">
    <text evidence="1 2">Belongs to the phD/YefM antitoxin family.</text>
</comment>
<evidence type="ECO:0000256" key="2">
    <source>
        <dbReference type="RuleBase" id="RU362080"/>
    </source>
</evidence>
<proteinExistence type="inferred from homology"/>
<accession>A0ABQ2QD12</accession>
<dbReference type="SUPFAM" id="SSF143120">
    <property type="entry name" value="YefM-like"/>
    <property type="match status" value="1"/>
</dbReference>
<reference evidence="4" key="1">
    <citation type="journal article" date="2019" name="Int. J. Syst. Evol. Microbiol.">
        <title>The Global Catalogue of Microorganisms (GCM) 10K type strain sequencing project: providing services to taxonomists for standard genome sequencing and annotation.</title>
        <authorList>
            <consortium name="The Broad Institute Genomics Platform"/>
            <consortium name="The Broad Institute Genome Sequencing Center for Infectious Disease"/>
            <person name="Wu L."/>
            <person name="Ma J."/>
        </authorList>
    </citation>
    <scope>NUCLEOTIDE SEQUENCE [LARGE SCALE GENOMIC DNA]</scope>
    <source>
        <strain evidence="4">JCM 32304</strain>
    </source>
</reference>
<evidence type="ECO:0000313" key="3">
    <source>
        <dbReference type="EMBL" id="GGP70242.1"/>
    </source>
</evidence>
<sequence>MFTLNANEAKTNFGKMLLKVQSQPIEIKKNGNPVAVIVSCEEYNRFEELKMELVRSRFENIDEDDLVDGNDFLDELDSGKYPPVSG</sequence>
<evidence type="ECO:0000313" key="4">
    <source>
        <dbReference type="Proteomes" id="UP000654367"/>
    </source>
</evidence>
<dbReference type="RefSeq" id="WP_188923247.1">
    <property type="nucleotide sequence ID" value="NZ_BMQV01000073.1"/>
</dbReference>
<dbReference type="Gene3D" id="3.40.1620.10">
    <property type="entry name" value="YefM-like domain"/>
    <property type="match status" value="1"/>
</dbReference>
<comment type="function">
    <text evidence="2">Antitoxin component of a type II toxin-antitoxin (TA) system.</text>
</comment>
<comment type="caution">
    <text evidence="3">The sequence shown here is derived from an EMBL/GenBank/DDBJ whole genome shotgun (WGS) entry which is preliminary data.</text>
</comment>
<name>A0ABQ2QD12_9GAMM</name>
<gene>
    <name evidence="3" type="ORF">GCM10009409_38560</name>
</gene>
<dbReference type="EMBL" id="BMQV01000073">
    <property type="protein sequence ID" value="GGP70242.1"/>
    <property type="molecule type" value="Genomic_DNA"/>
</dbReference>
<protein>
    <recommendedName>
        <fullName evidence="2">Antitoxin</fullName>
    </recommendedName>
</protein>
<organism evidence="3 4">
    <name type="scientific">Shewanella saliphila</name>
    <dbReference type="NCBI Taxonomy" id="2282698"/>
    <lineage>
        <taxon>Bacteria</taxon>
        <taxon>Pseudomonadati</taxon>
        <taxon>Pseudomonadota</taxon>
        <taxon>Gammaproteobacteria</taxon>
        <taxon>Alteromonadales</taxon>
        <taxon>Shewanellaceae</taxon>
        <taxon>Shewanella</taxon>
    </lineage>
</organism>
<dbReference type="InterPro" id="IPR006442">
    <property type="entry name" value="Antitoxin_Phd/YefM"/>
</dbReference>